<dbReference type="GO" id="GO:0052907">
    <property type="term" value="F:23S rRNA (adenine(1618)-N(6))-methyltransferase activity"/>
    <property type="evidence" value="ECO:0007669"/>
    <property type="project" value="UniProtKB-EC"/>
</dbReference>
<accession>A0ABW5XSN0</accession>
<evidence type="ECO:0000256" key="1">
    <source>
        <dbReference type="ARBA" id="ARBA00022490"/>
    </source>
</evidence>
<keyword evidence="2 6" id="KW-0698">rRNA processing</keyword>
<keyword evidence="9" id="KW-1185">Reference proteome</keyword>
<keyword evidence="4 6" id="KW-0808">Transferase</keyword>
<dbReference type="InterPro" id="IPR010286">
    <property type="entry name" value="METTL16/RlmF"/>
</dbReference>
<dbReference type="EC" id="2.1.1.181" evidence="6"/>
<keyword evidence="1 6" id="KW-0963">Cytoplasm</keyword>
<evidence type="ECO:0000256" key="6">
    <source>
        <dbReference type="HAMAP-Rule" id="MF_01848"/>
    </source>
</evidence>
<dbReference type="HAMAP" id="MF_01848">
    <property type="entry name" value="23SrRNA_methyltr_F"/>
    <property type="match status" value="1"/>
</dbReference>
<proteinExistence type="inferred from homology"/>
<dbReference type="CDD" id="cd02440">
    <property type="entry name" value="AdoMet_MTases"/>
    <property type="match status" value="1"/>
</dbReference>
<dbReference type="PANTHER" id="PTHR13393">
    <property type="entry name" value="SAM-DEPENDENT METHYLTRANSFERASE"/>
    <property type="match status" value="1"/>
</dbReference>
<comment type="caution">
    <text evidence="8">The sequence shown here is derived from an EMBL/GenBank/DDBJ whole genome shotgun (WGS) entry which is preliminary data.</text>
</comment>
<protein>
    <recommendedName>
        <fullName evidence="6">Ribosomal RNA large subunit methyltransferase F</fullName>
        <ecNumber evidence="6">2.1.1.181</ecNumber>
    </recommendedName>
    <alternativeName>
        <fullName evidence="6">23S rRNA mA1618 methyltransferase</fullName>
    </alternativeName>
    <alternativeName>
        <fullName evidence="6">rRNA adenine N-6-methyltransferase</fullName>
    </alternativeName>
</protein>
<name>A0ABW5XSN0_9SPHI</name>
<dbReference type="SUPFAM" id="SSF53335">
    <property type="entry name" value="S-adenosyl-L-methionine-dependent methyltransferases"/>
    <property type="match status" value="1"/>
</dbReference>
<evidence type="ECO:0000313" key="9">
    <source>
        <dbReference type="Proteomes" id="UP001597601"/>
    </source>
</evidence>
<dbReference type="Gene3D" id="3.40.50.150">
    <property type="entry name" value="Vaccinia Virus protein VP39"/>
    <property type="match status" value="1"/>
</dbReference>
<reference evidence="9" key="1">
    <citation type="journal article" date="2019" name="Int. J. Syst. Evol. Microbiol.">
        <title>The Global Catalogue of Microorganisms (GCM) 10K type strain sequencing project: providing services to taxonomists for standard genome sequencing and annotation.</title>
        <authorList>
            <consortium name="The Broad Institute Genomics Platform"/>
            <consortium name="The Broad Institute Genome Sequencing Center for Infectious Disease"/>
            <person name="Wu L."/>
            <person name="Ma J."/>
        </authorList>
    </citation>
    <scope>NUCLEOTIDE SEQUENCE [LARGE SCALE GENOMIC DNA]</scope>
    <source>
        <strain evidence="9">KCTC 52232</strain>
    </source>
</reference>
<dbReference type="InterPro" id="IPR016909">
    <property type="entry name" value="rRNA_lsu_MeTfrase_F"/>
</dbReference>
<evidence type="ECO:0000256" key="5">
    <source>
        <dbReference type="ARBA" id="ARBA00022691"/>
    </source>
</evidence>
<keyword evidence="3 6" id="KW-0489">Methyltransferase</keyword>
<organism evidence="8 9">
    <name type="scientific">Mucilaginibacter antarcticus</name>
    <dbReference type="NCBI Taxonomy" id="1855725"/>
    <lineage>
        <taxon>Bacteria</taxon>
        <taxon>Pseudomonadati</taxon>
        <taxon>Bacteroidota</taxon>
        <taxon>Sphingobacteriia</taxon>
        <taxon>Sphingobacteriales</taxon>
        <taxon>Sphingobacteriaceae</taxon>
        <taxon>Mucilaginibacter</taxon>
    </lineage>
</organism>
<dbReference type="RefSeq" id="WP_377128881.1">
    <property type="nucleotide sequence ID" value="NZ_JBHUHN010000001.1"/>
</dbReference>
<comment type="catalytic activity">
    <reaction evidence="6">
        <text>adenosine(1618) in 23S rRNA + S-adenosyl-L-methionine = N(6)-methyladenosine(1618) in 23S rRNA + S-adenosyl-L-homocysteine + H(+)</text>
        <dbReference type="Rhea" id="RHEA:16497"/>
        <dbReference type="Rhea" id="RHEA-COMP:10229"/>
        <dbReference type="Rhea" id="RHEA-COMP:10231"/>
        <dbReference type="ChEBI" id="CHEBI:15378"/>
        <dbReference type="ChEBI" id="CHEBI:57856"/>
        <dbReference type="ChEBI" id="CHEBI:59789"/>
        <dbReference type="ChEBI" id="CHEBI:74411"/>
        <dbReference type="ChEBI" id="CHEBI:74449"/>
        <dbReference type="EC" id="2.1.1.181"/>
    </reaction>
</comment>
<comment type="subcellular location">
    <subcellularLocation>
        <location evidence="6">Cytoplasm</location>
    </subcellularLocation>
</comment>
<dbReference type="InterPro" id="IPR029063">
    <property type="entry name" value="SAM-dependent_MTases_sf"/>
</dbReference>
<dbReference type="NCBIfam" id="NF008725">
    <property type="entry name" value="PRK11727.1"/>
    <property type="match status" value="1"/>
</dbReference>
<evidence type="ECO:0000313" key="8">
    <source>
        <dbReference type="EMBL" id="MFD2865831.1"/>
    </source>
</evidence>
<gene>
    <name evidence="6 8" type="primary">rlmF</name>
    <name evidence="8" type="ORF">ACFSYC_14115</name>
</gene>
<sequence length="323" mass="36444">MKPEQAPIPAAKENMHPRNPHRQGYDFKQLIKANPDLRRFLGVNKFEVETIDFSDDEAVKALNKALLKQFYGVDGWDIPEGFLCPPIPGRADYIHHVADLLADTNEGAIPKGNKVNVLDIGTGANLVYPLIGTSFYGWQFVGTDIDPTAIRSAREIISLNKGLERKIEIRLQGGDDDIFANVFKADERFDVTVCNPPFHASFREAADATATKWKKLGVMKKPTFLNFGGQKNELWTKGGESGFIRRMVEESVKYGKQTLWFTTLVSKKETLPTVYSTLKFVKAADVKTINMSHGQKNSRFIAWTFLSPEEQADWFKKKRGEVE</sequence>
<dbReference type="PIRSF" id="PIRSF029038">
    <property type="entry name" value="Mtase_YbiN_prd"/>
    <property type="match status" value="1"/>
</dbReference>
<dbReference type="EMBL" id="JBHUON010000017">
    <property type="protein sequence ID" value="MFD2865831.1"/>
    <property type="molecule type" value="Genomic_DNA"/>
</dbReference>
<dbReference type="PANTHER" id="PTHR13393:SF0">
    <property type="entry name" value="RNA N6-ADENOSINE-METHYLTRANSFERASE METTL16"/>
    <property type="match status" value="1"/>
</dbReference>
<dbReference type="Proteomes" id="UP001597601">
    <property type="component" value="Unassembled WGS sequence"/>
</dbReference>
<dbReference type="Pfam" id="PF05971">
    <property type="entry name" value="Methyltransf_10"/>
    <property type="match status" value="1"/>
</dbReference>
<evidence type="ECO:0000256" key="3">
    <source>
        <dbReference type="ARBA" id="ARBA00022603"/>
    </source>
</evidence>
<keyword evidence="5 6" id="KW-0949">S-adenosyl-L-methionine</keyword>
<evidence type="ECO:0000256" key="2">
    <source>
        <dbReference type="ARBA" id="ARBA00022552"/>
    </source>
</evidence>
<evidence type="ECO:0000256" key="4">
    <source>
        <dbReference type="ARBA" id="ARBA00022679"/>
    </source>
</evidence>
<comment type="function">
    <text evidence="6">Specifically methylates the adenine in position 1618 of 23S rRNA.</text>
</comment>
<evidence type="ECO:0000256" key="7">
    <source>
        <dbReference type="SAM" id="MobiDB-lite"/>
    </source>
</evidence>
<comment type="similarity">
    <text evidence="6">Belongs to the methyltransferase superfamily. METTL16/RlmF family.</text>
</comment>
<feature type="region of interest" description="Disordered" evidence="7">
    <location>
        <begin position="1"/>
        <end position="23"/>
    </location>
</feature>